<gene>
    <name evidence="2" type="ORF">APZ42_022917</name>
</gene>
<dbReference type="EMBL" id="LRGB01001361">
    <property type="protein sequence ID" value="KZS12749.1"/>
    <property type="molecule type" value="Genomic_DNA"/>
</dbReference>
<evidence type="ECO:0000256" key="1">
    <source>
        <dbReference type="SAM" id="MobiDB-lite"/>
    </source>
</evidence>
<proteinExistence type="predicted"/>
<feature type="compositionally biased region" description="Basic and acidic residues" evidence="1">
    <location>
        <begin position="13"/>
        <end position="23"/>
    </location>
</feature>
<evidence type="ECO:0000313" key="2">
    <source>
        <dbReference type="EMBL" id="KZS12749.1"/>
    </source>
</evidence>
<keyword evidence="3" id="KW-1185">Reference proteome</keyword>
<dbReference type="Proteomes" id="UP000076858">
    <property type="component" value="Unassembled WGS sequence"/>
</dbReference>
<dbReference type="AlphaFoldDB" id="A0A164VX82"/>
<feature type="region of interest" description="Disordered" evidence="1">
    <location>
        <begin position="1"/>
        <end position="46"/>
    </location>
</feature>
<name>A0A164VX82_9CRUS</name>
<comment type="caution">
    <text evidence="2">The sequence shown here is derived from an EMBL/GenBank/DDBJ whole genome shotgun (WGS) entry which is preliminary data.</text>
</comment>
<sequence>MKNKKENWKKKGRREENGRENDKKKKKNGRKDDDDRIEEVGGDGRVPQFGTLCCLYLFPGRETKNAMREEEAMMATGGCTRQHTENEEDNDGCFLSYDFFSSLQVFNISFVFVSPFYACCLTVFEPRETFECKGH</sequence>
<evidence type="ECO:0000313" key="3">
    <source>
        <dbReference type="Proteomes" id="UP000076858"/>
    </source>
</evidence>
<organism evidence="2 3">
    <name type="scientific">Daphnia magna</name>
    <dbReference type="NCBI Taxonomy" id="35525"/>
    <lineage>
        <taxon>Eukaryota</taxon>
        <taxon>Metazoa</taxon>
        <taxon>Ecdysozoa</taxon>
        <taxon>Arthropoda</taxon>
        <taxon>Crustacea</taxon>
        <taxon>Branchiopoda</taxon>
        <taxon>Diplostraca</taxon>
        <taxon>Cladocera</taxon>
        <taxon>Anomopoda</taxon>
        <taxon>Daphniidae</taxon>
        <taxon>Daphnia</taxon>
    </lineage>
</organism>
<reference evidence="2 3" key="1">
    <citation type="submission" date="2016-03" db="EMBL/GenBank/DDBJ databases">
        <title>EvidentialGene: Evidence-directed Construction of Genes on Genomes.</title>
        <authorList>
            <person name="Gilbert D.G."/>
            <person name="Choi J.-H."/>
            <person name="Mockaitis K."/>
            <person name="Colbourne J."/>
            <person name="Pfrender M."/>
        </authorList>
    </citation>
    <scope>NUCLEOTIDE SEQUENCE [LARGE SCALE GENOMIC DNA]</scope>
    <source>
        <strain evidence="2 3">Xinb3</strain>
        <tissue evidence="2">Complete organism</tissue>
    </source>
</reference>
<accession>A0A164VX82</accession>
<protein>
    <submittedName>
        <fullName evidence="2">Uncharacterized protein</fullName>
    </submittedName>
</protein>